<evidence type="ECO:0000256" key="18">
    <source>
        <dbReference type="ARBA" id="ARBA00023034"/>
    </source>
</evidence>
<protein>
    <recommendedName>
        <fullName evidence="28">Autophagy-related protein 9</fullName>
    </recommendedName>
</protein>
<evidence type="ECO:0000256" key="9">
    <source>
        <dbReference type="ARBA" id="ARBA00022448"/>
    </source>
</evidence>
<dbReference type="GO" id="GO:0006869">
    <property type="term" value="P:lipid transport"/>
    <property type="evidence" value="ECO:0007669"/>
    <property type="project" value="UniProtKB-KW"/>
</dbReference>
<evidence type="ECO:0000256" key="5">
    <source>
        <dbReference type="ARBA" id="ARBA00004477"/>
    </source>
</evidence>
<feature type="region of interest" description="Disordered" evidence="29">
    <location>
        <begin position="504"/>
        <end position="543"/>
    </location>
</feature>
<evidence type="ECO:0000256" key="29">
    <source>
        <dbReference type="SAM" id="MobiDB-lite"/>
    </source>
</evidence>
<keyword evidence="31" id="KW-1185">Reference proteome</keyword>
<evidence type="ECO:0000256" key="24">
    <source>
        <dbReference type="ARBA" id="ARBA00024479"/>
    </source>
</evidence>
<dbReference type="AlphaFoldDB" id="G1PII0"/>
<reference evidence="30 31" key="1">
    <citation type="journal article" date="2011" name="Nature">
        <title>A high-resolution map of human evolutionary constraint using 29 mammals.</title>
        <authorList>
            <person name="Lindblad-Toh K."/>
            <person name="Garber M."/>
            <person name="Zuk O."/>
            <person name="Lin M.F."/>
            <person name="Parker B.J."/>
            <person name="Washietl S."/>
            <person name="Kheradpour P."/>
            <person name="Ernst J."/>
            <person name="Jordan G."/>
            <person name="Mauceli E."/>
            <person name="Ward L.D."/>
            <person name="Lowe C.B."/>
            <person name="Holloway A.K."/>
            <person name="Clamp M."/>
            <person name="Gnerre S."/>
            <person name="Alfoldi J."/>
            <person name="Beal K."/>
            <person name="Chang J."/>
            <person name="Clawson H."/>
            <person name="Cuff J."/>
            <person name="Di Palma F."/>
            <person name="Fitzgerald S."/>
            <person name="Flicek P."/>
            <person name="Guttman M."/>
            <person name="Hubisz M.J."/>
            <person name="Jaffe D.B."/>
            <person name="Jungreis I."/>
            <person name="Kent W.J."/>
            <person name="Kostka D."/>
            <person name="Lara M."/>
            <person name="Martins A.L."/>
            <person name="Massingham T."/>
            <person name="Moltke I."/>
            <person name="Raney B.J."/>
            <person name="Rasmussen M.D."/>
            <person name="Robinson J."/>
            <person name="Stark A."/>
            <person name="Vilella A.J."/>
            <person name="Wen J."/>
            <person name="Xie X."/>
            <person name="Zody M.C."/>
            <person name="Baldwin J."/>
            <person name="Bloom T."/>
            <person name="Chin C.W."/>
            <person name="Heiman D."/>
            <person name="Nicol R."/>
            <person name="Nusbaum C."/>
            <person name="Young S."/>
            <person name="Wilkinson J."/>
            <person name="Worley K.C."/>
            <person name="Kovar C.L."/>
            <person name="Muzny D.M."/>
            <person name="Gibbs R.A."/>
            <person name="Cree A."/>
            <person name="Dihn H.H."/>
            <person name="Fowler G."/>
            <person name="Jhangiani S."/>
            <person name="Joshi V."/>
            <person name="Lee S."/>
            <person name="Lewis L.R."/>
            <person name="Nazareth L.V."/>
            <person name="Okwuonu G."/>
            <person name="Santibanez J."/>
            <person name="Warren W.C."/>
            <person name="Mardis E.R."/>
            <person name="Weinstock G.M."/>
            <person name="Wilson R.K."/>
            <person name="Delehaunty K."/>
            <person name="Dooling D."/>
            <person name="Fronik C."/>
            <person name="Fulton L."/>
            <person name="Fulton B."/>
            <person name="Graves T."/>
            <person name="Minx P."/>
            <person name="Sodergren E."/>
            <person name="Birney E."/>
            <person name="Margulies E.H."/>
            <person name="Herrero J."/>
            <person name="Green E.D."/>
            <person name="Haussler D."/>
            <person name="Siepel A."/>
            <person name="Goldman N."/>
            <person name="Pollard K.S."/>
            <person name="Pedersen J.S."/>
            <person name="Lander E.S."/>
            <person name="Kellis M."/>
        </authorList>
    </citation>
    <scope>NUCLEOTIDE SEQUENCE [LARGE SCALE GENOMIC DNA]</scope>
</reference>
<evidence type="ECO:0000256" key="17">
    <source>
        <dbReference type="ARBA" id="ARBA00023006"/>
    </source>
</evidence>
<dbReference type="GO" id="GO:0055038">
    <property type="term" value="C:recycling endosome membrane"/>
    <property type="evidence" value="ECO:0007669"/>
    <property type="project" value="UniProtKB-SubCell"/>
</dbReference>
<evidence type="ECO:0000256" key="4">
    <source>
        <dbReference type="ARBA" id="ARBA00004225"/>
    </source>
</evidence>
<keyword evidence="21 28" id="KW-0472">Membrane</keyword>
<comment type="catalytic activity">
    <reaction evidence="26">
        <text>a 1,2-diacyl-sn-glycero-3-phosphocholine(in) = a 1,2-diacyl-sn-glycero-3-phosphocholine(out)</text>
        <dbReference type="Rhea" id="RHEA:38571"/>
        <dbReference type="ChEBI" id="CHEBI:57643"/>
    </reaction>
</comment>
<keyword evidence="16" id="KW-0007">Acetylation</keyword>
<feature type="transmembrane region" description="Helical" evidence="28">
    <location>
        <begin position="87"/>
        <end position="111"/>
    </location>
</feature>
<evidence type="ECO:0000256" key="10">
    <source>
        <dbReference type="ARBA" id="ARBA00022553"/>
    </source>
</evidence>
<comment type="subcellular location">
    <subcellularLocation>
        <location evidence="7">Cytoplasmic vesicle</location>
        <location evidence="7">Autophagosome membrane</location>
        <topology evidence="7">Multi-pass membrane protein</topology>
    </subcellularLocation>
    <subcellularLocation>
        <location evidence="5">Endoplasmic reticulum membrane</location>
        <topology evidence="5">Multi-pass membrane protein</topology>
    </subcellularLocation>
    <subcellularLocation>
        <location evidence="2">Golgi apparatus</location>
        <location evidence="2">trans-Golgi network membrane</location>
        <topology evidence="2">Multi-pass membrane protein</topology>
    </subcellularLocation>
    <subcellularLocation>
        <location evidence="1">Late endosome membrane</location>
        <topology evidence="1">Multi-pass membrane protein</topology>
    </subcellularLocation>
    <subcellularLocation>
        <location evidence="4">Mitochondrion membrane</location>
        <topology evidence="4">Multi-pass membrane protein</topology>
    </subcellularLocation>
    <subcellularLocation>
        <location evidence="6 28">Preautophagosomal structure membrane</location>
        <topology evidence="6 28">Multi-pass membrane protein</topology>
    </subcellularLocation>
    <subcellularLocation>
        <location evidence="3">Recycling endosome membrane</location>
        <topology evidence="3">Multi-pass membrane protein</topology>
    </subcellularLocation>
</comment>
<evidence type="ECO:0000256" key="25">
    <source>
        <dbReference type="ARBA" id="ARBA00024615"/>
    </source>
</evidence>
<keyword evidence="10" id="KW-0597">Phosphoprotein</keyword>
<evidence type="ECO:0000256" key="14">
    <source>
        <dbReference type="ARBA" id="ARBA00022843"/>
    </source>
</evidence>
<feature type="compositionally biased region" description="Basic and acidic residues" evidence="29">
    <location>
        <begin position="511"/>
        <end position="522"/>
    </location>
</feature>
<dbReference type="Pfam" id="PF04109">
    <property type="entry name" value="ATG9"/>
    <property type="match status" value="1"/>
</dbReference>
<dbReference type="InterPro" id="IPR007241">
    <property type="entry name" value="Autophagy-rel_prot_9"/>
</dbReference>
<evidence type="ECO:0000256" key="22">
    <source>
        <dbReference type="ARBA" id="ARBA00023180"/>
    </source>
</evidence>
<keyword evidence="19 28" id="KW-0445">Lipid transport</keyword>
<accession>G1PII0</accession>
<comment type="similarity">
    <text evidence="8 28">Belongs to the ATG9 family.</text>
</comment>
<reference evidence="30" key="3">
    <citation type="submission" date="2025-09" db="UniProtKB">
        <authorList>
            <consortium name="Ensembl"/>
        </authorList>
    </citation>
    <scope>IDENTIFICATION</scope>
</reference>
<keyword evidence="20" id="KW-0496">Mitochondrion</keyword>
<evidence type="ECO:0000256" key="26">
    <source>
        <dbReference type="ARBA" id="ARBA00024631"/>
    </source>
</evidence>
<dbReference type="GO" id="GO:0031966">
    <property type="term" value="C:mitochondrial membrane"/>
    <property type="evidence" value="ECO:0007669"/>
    <property type="project" value="UniProtKB-SubCell"/>
</dbReference>
<dbReference type="HOGENOM" id="CLU_006200_2_1_1"/>
<dbReference type="GeneTree" id="ENSGT00390000014839"/>
<dbReference type="Ensembl" id="ENSMLUT00000011535.2">
    <property type="protein sequence ID" value="ENSMLUP00000010511.2"/>
    <property type="gene ID" value="ENSMLUG00000011532.2"/>
</dbReference>
<keyword evidence="23" id="KW-0968">Cytoplasmic vesicle</keyword>
<dbReference type="InParanoid" id="G1PII0"/>
<evidence type="ECO:0000313" key="30">
    <source>
        <dbReference type="Ensembl" id="ENSMLUP00000010511.2"/>
    </source>
</evidence>
<evidence type="ECO:0000256" key="3">
    <source>
        <dbReference type="ARBA" id="ARBA00004195"/>
    </source>
</evidence>
<evidence type="ECO:0000256" key="28">
    <source>
        <dbReference type="RuleBase" id="RU364027"/>
    </source>
</evidence>
<feature type="compositionally biased region" description="Acidic residues" evidence="29">
    <location>
        <begin position="611"/>
        <end position="620"/>
    </location>
</feature>
<evidence type="ECO:0000256" key="16">
    <source>
        <dbReference type="ARBA" id="ARBA00022990"/>
    </source>
</evidence>
<organism evidence="30 31">
    <name type="scientific">Myotis lucifugus</name>
    <name type="common">Little brown bat</name>
    <dbReference type="NCBI Taxonomy" id="59463"/>
    <lineage>
        <taxon>Eukaryota</taxon>
        <taxon>Metazoa</taxon>
        <taxon>Chordata</taxon>
        <taxon>Craniata</taxon>
        <taxon>Vertebrata</taxon>
        <taxon>Euteleostomi</taxon>
        <taxon>Mammalia</taxon>
        <taxon>Eutheria</taxon>
        <taxon>Laurasiatheria</taxon>
        <taxon>Chiroptera</taxon>
        <taxon>Yangochiroptera</taxon>
        <taxon>Vespertilionidae</taxon>
        <taxon>Myotis</taxon>
    </lineage>
</organism>
<sequence>RNLTFLVYHAIFLWQFYMPVVNKSPLPLHFRLPGLGEVVFFTCSLKYNFELILFCGPGSLFLNEWSLKAEYKRGGRLELAQRLSNRVLCIGIAIFLLCSLILIWQILYAFFSYAEVPKQESGALGARCWSLYGHCYLCHFNELEHELQSHLNCGYKPASKYMNCFLSPLLTLLANDTFFAGSILAVLIALPIYDEDVLAVEHGLTTVTLLGVTVTVCSSFIPDQHMVFCPEQLLCVILTHIHYMPDHWRGNAHCSQTRNEFAQLFQYMAVFILEELLSPIIKPLTLIFCLHPRALEIIDFCSFTVEVVDVGDTCSSVQMDVCQYGHPQWLSTGQTKQTEGGKELSHMHFAITPSWQPPRESTAFLSFLKEQVQQDGVASGLAQGGLLHENALFMSIQSLQSESEPLSLIANVVAGSSCHGPSLPRDLQGSRHKTEVASALCSFFPLQPGQVSMGRVPSTMTGPEHARTASSWTSVWEGQLQSLVLSEYTSTEMSLHDLYMHKLHKQQAQGEPERNVWHRLGSDDSGASDPEEGGEGARHPQPISLSASYPCAAASWPGASETTALQGGFQRCYGGITDPGTVPRAPSHFSRLPLGKWTEDGQSASRQPEPVPEEGSEDELPPQVHKV</sequence>
<evidence type="ECO:0000256" key="2">
    <source>
        <dbReference type="ARBA" id="ARBA00004166"/>
    </source>
</evidence>
<comment type="catalytic activity">
    <reaction evidence="24">
        <text>a 1,2-diacyl-sn-glycero-3-phospho-L-serine(in) = a 1,2-diacyl-sn-glycero-3-phospho-L-serine(out)</text>
        <dbReference type="Rhea" id="RHEA:38663"/>
        <dbReference type="ChEBI" id="CHEBI:57262"/>
    </reaction>
</comment>
<keyword evidence="14" id="KW-0832">Ubl conjugation</keyword>
<keyword evidence="17 28" id="KW-0072">Autophagy</keyword>
<keyword evidence="12" id="KW-0967">Endosome</keyword>
<evidence type="ECO:0000256" key="27">
    <source>
        <dbReference type="ARBA" id="ARBA00045832"/>
    </source>
</evidence>
<dbReference type="STRING" id="59463.ENSMLUP00000010511"/>
<feature type="region of interest" description="Disordered" evidence="29">
    <location>
        <begin position="583"/>
        <end position="627"/>
    </location>
</feature>
<dbReference type="EMBL" id="AAPE02022541">
    <property type="status" value="NOT_ANNOTATED_CDS"/>
    <property type="molecule type" value="Genomic_DNA"/>
</dbReference>
<evidence type="ECO:0000256" key="23">
    <source>
        <dbReference type="ARBA" id="ARBA00023329"/>
    </source>
</evidence>
<dbReference type="GO" id="GO:0034045">
    <property type="term" value="C:phagophore assembly site membrane"/>
    <property type="evidence" value="ECO:0007669"/>
    <property type="project" value="UniProtKB-SubCell"/>
</dbReference>
<evidence type="ECO:0000256" key="8">
    <source>
        <dbReference type="ARBA" id="ARBA00006185"/>
    </source>
</evidence>
<keyword evidence="15 28" id="KW-1133">Transmembrane helix</keyword>
<comment type="function">
    <text evidence="27">Phospholipid scramblase involved in autophagy by mediating autophagosomal membrane expansion. Cycles between the preautophagosomal structure/phagophore assembly site (PAS) and the cytoplasmic vesicle pool and supplies membrane for the growing autophagosome. Lipid scramblase activity plays a key role in preautophagosomal structure/phagophore assembly by distributing the phospholipids that arrive through ATG2 (ATG2A or ATG2B) from the cytoplasmic to the luminal leaflet of the bilayer, thereby driving autophagosomal membrane expansion. Also required to supply phosphatidylinositol 4-phosphate to the autophagosome initiation site by recruiting the phosphatidylinositol 4-kinase beta (PI4KB) in a process dependent on ARFIP2, but not ARFIP1. In addition to autophagy, also plays a role in necrotic cell death.</text>
</comment>
<proteinExistence type="inferred from homology"/>
<dbReference type="eggNOG" id="KOG2173">
    <property type="taxonomic scope" value="Eukaryota"/>
</dbReference>
<dbReference type="PANTHER" id="PTHR13038:SF13">
    <property type="entry name" value="AUTOPHAGY-RELATED PROTEIN 9A"/>
    <property type="match status" value="1"/>
</dbReference>
<evidence type="ECO:0000256" key="21">
    <source>
        <dbReference type="ARBA" id="ARBA00023136"/>
    </source>
</evidence>
<evidence type="ECO:0000256" key="20">
    <source>
        <dbReference type="ARBA" id="ARBA00023128"/>
    </source>
</evidence>
<dbReference type="GO" id="GO:0034497">
    <property type="term" value="P:protein localization to phagophore assembly site"/>
    <property type="evidence" value="ECO:0007669"/>
    <property type="project" value="TreeGrafter"/>
</dbReference>
<dbReference type="GO" id="GO:0031902">
    <property type="term" value="C:late endosome membrane"/>
    <property type="evidence" value="ECO:0007669"/>
    <property type="project" value="UniProtKB-SubCell"/>
</dbReference>
<dbReference type="GO" id="GO:0034727">
    <property type="term" value="P:piecemeal microautophagy of the nucleus"/>
    <property type="evidence" value="ECO:0007669"/>
    <property type="project" value="TreeGrafter"/>
</dbReference>
<evidence type="ECO:0000256" key="15">
    <source>
        <dbReference type="ARBA" id="ARBA00022989"/>
    </source>
</evidence>
<dbReference type="GO" id="GO:0000421">
    <property type="term" value="C:autophagosome membrane"/>
    <property type="evidence" value="ECO:0007669"/>
    <property type="project" value="UniProtKB-SubCell"/>
</dbReference>
<evidence type="ECO:0000256" key="13">
    <source>
        <dbReference type="ARBA" id="ARBA00022824"/>
    </source>
</evidence>
<dbReference type="Proteomes" id="UP000001074">
    <property type="component" value="Unassembled WGS sequence"/>
</dbReference>
<keyword evidence="22" id="KW-0325">Glycoprotein</keyword>
<evidence type="ECO:0000256" key="1">
    <source>
        <dbReference type="ARBA" id="ARBA00004107"/>
    </source>
</evidence>
<dbReference type="GO" id="GO:0000422">
    <property type="term" value="P:autophagy of mitochondrion"/>
    <property type="evidence" value="ECO:0007669"/>
    <property type="project" value="TreeGrafter"/>
</dbReference>
<evidence type="ECO:0000256" key="19">
    <source>
        <dbReference type="ARBA" id="ARBA00023055"/>
    </source>
</evidence>
<evidence type="ECO:0000256" key="7">
    <source>
        <dbReference type="ARBA" id="ARBA00004542"/>
    </source>
</evidence>
<evidence type="ECO:0000256" key="6">
    <source>
        <dbReference type="ARBA" id="ARBA00004511"/>
    </source>
</evidence>
<comment type="caution">
    <text evidence="28">Lacks conserved residue(s) required for the propagation of feature annotation.</text>
</comment>
<keyword evidence="13" id="KW-0256">Endoplasmic reticulum</keyword>
<keyword evidence="18" id="KW-0333">Golgi apparatus</keyword>
<dbReference type="GO" id="GO:0061709">
    <property type="term" value="P:reticulophagy"/>
    <property type="evidence" value="ECO:0007669"/>
    <property type="project" value="TreeGrafter"/>
</dbReference>
<dbReference type="GO" id="GO:0005794">
    <property type="term" value="C:Golgi apparatus"/>
    <property type="evidence" value="ECO:0007669"/>
    <property type="project" value="UniProtKB-SubCell"/>
</dbReference>
<evidence type="ECO:0000313" key="31">
    <source>
        <dbReference type="Proteomes" id="UP000001074"/>
    </source>
</evidence>
<reference evidence="30" key="2">
    <citation type="submission" date="2025-08" db="UniProtKB">
        <authorList>
            <consortium name="Ensembl"/>
        </authorList>
    </citation>
    <scope>IDENTIFICATION</scope>
</reference>
<comment type="catalytic activity">
    <reaction evidence="25">
        <text>a 1,2-diacyl-sn-glycero-3-phosphoethanolamine(in) = a 1,2-diacyl-sn-glycero-3-phosphoethanolamine(out)</text>
        <dbReference type="Rhea" id="RHEA:38895"/>
        <dbReference type="ChEBI" id="CHEBI:64612"/>
    </reaction>
</comment>
<keyword evidence="9 28" id="KW-0813">Transport</keyword>
<keyword evidence="11 28" id="KW-0812">Transmembrane</keyword>
<evidence type="ECO:0000256" key="12">
    <source>
        <dbReference type="ARBA" id="ARBA00022753"/>
    </source>
</evidence>
<evidence type="ECO:0000256" key="11">
    <source>
        <dbReference type="ARBA" id="ARBA00022692"/>
    </source>
</evidence>
<dbReference type="PANTHER" id="PTHR13038">
    <property type="entry name" value="APG9 AUTOPHAGY 9"/>
    <property type="match status" value="1"/>
</dbReference>
<name>G1PII0_MYOLU</name>
<comment type="function">
    <text evidence="28">Phospholipid scramblase involved in autophagy. Cycles between the preautophagosomal structure/phagophore assembly site (PAS) and the cytoplasmic vesicle pool and supplies membrane for the growing autophagosome. Lipid scramblase activity plays a key role in preautophagosomal structure/phagophore assembly by distributing the phospholipids that arrive through ATG2 from the cytoplasmic to the luminal leaflet of the bilayer, thereby driving autophagosomal membrane expansion.</text>
</comment>
<dbReference type="GO" id="GO:0005789">
    <property type="term" value="C:endoplasmic reticulum membrane"/>
    <property type="evidence" value="ECO:0007669"/>
    <property type="project" value="UniProtKB-SubCell"/>
</dbReference>